<reference evidence="3 4" key="1">
    <citation type="submission" date="2016-05" db="EMBL/GenBank/DDBJ databases">
        <title>Genome sequencing reveals origins of a unique bacterial endosymbiosis in the earliest lineages of terrestrial Fungi.</title>
        <authorList>
            <consortium name="DOE Joint Genome Institute"/>
            <person name="Uehling J."/>
            <person name="Gryganskyi A."/>
            <person name="Hameed K."/>
            <person name="Tschaplinski T."/>
            <person name="Misztal P."/>
            <person name="Wu S."/>
            <person name="Desiro A."/>
            <person name="Vande Pol N."/>
            <person name="Du Z.-Y."/>
            <person name="Zienkiewicz A."/>
            <person name="Zienkiewicz K."/>
            <person name="Morin E."/>
            <person name="Tisserant E."/>
            <person name="Splivallo R."/>
            <person name="Hainaut M."/>
            <person name="Henrissat B."/>
            <person name="Ohm R."/>
            <person name="Kuo A."/>
            <person name="Yan J."/>
            <person name="Lipzen A."/>
            <person name="Nolan M."/>
            <person name="Labutti K."/>
            <person name="Barry K."/>
            <person name="Goldstein A."/>
            <person name="Labbe J."/>
            <person name="Schadt C."/>
            <person name="Tuskan G."/>
            <person name="Grigoriev I."/>
            <person name="Martin F."/>
            <person name="Vilgalys R."/>
            <person name="Bonito G."/>
        </authorList>
    </citation>
    <scope>NUCLEOTIDE SEQUENCE [LARGE SCALE GENOMIC DNA]</scope>
    <source>
        <strain evidence="3 4">AG-77</strain>
    </source>
</reference>
<accession>A0A197JTE2</accession>
<dbReference type="EMBL" id="KV442048">
    <property type="protein sequence ID" value="OAQ28475.1"/>
    <property type="molecule type" value="Genomic_DNA"/>
</dbReference>
<keyword evidence="2" id="KW-1133">Transmembrane helix</keyword>
<dbReference type="Proteomes" id="UP000078512">
    <property type="component" value="Unassembled WGS sequence"/>
</dbReference>
<proteinExistence type="predicted"/>
<gene>
    <name evidence="3" type="ORF">K457DRAFT_551962</name>
</gene>
<name>A0A197JTE2_9FUNG</name>
<sequence>MYNTTSTYNPTISSTITPQTMQFNNNTHEGAQQKKTKKNNNNNNKLVQLNKLIIWIVVCIRMLSGMKIGGGGI</sequence>
<feature type="region of interest" description="Disordered" evidence="1">
    <location>
        <begin position="1"/>
        <end position="43"/>
    </location>
</feature>
<evidence type="ECO:0000313" key="3">
    <source>
        <dbReference type="EMBL" id="OAQ28475.1"/>
    </source>
</evidence>
<keyword evidence="4" id="KW-1185">Reference proteome</keyword>
<feature type="transmembrane region" description="Helical" evidence="2">
    <location>
        <begin position="52"/>
        <end position="70"/>
    </location>
</feature>
<keyword evidence="2" id="KW-0472">Membrane</keyword>
<feature type="compositionally biased region" description="Polar residues" evidence="1">
    <location>
        <begin position="1"/>
        <end position="30"/>
    </location>
</feature>
<protein>
    <submittedName>
        <fullName evidence="3">Uncharacterized protein</fullName>
    </submittedName>
</protein>
<evidence type="ECO:0000256" key="1">
    <source>
        <dbReference type="SAM" id="MobiDB-lite"/>
    </source>
</evidence>
<organism evidence="3 4">
    <name type="scientific">Linnemannia elongata AG-77</name>
    <dbReference type="NCBI Taxonomy" id="1314771"/>
    <lineage>
        <taxon>Eukaryota</taxon>
        <taxon>Fungi</taxon>
        <taxon>Fungi incertae sedis</taxon>
        <taxon>Mucoromycota</taxon>
        <taxon>Mortierellomycotina</taxon>
        <taxon>Mortierellomycetes</taxon>
        <taxon>Mortierellales</taxon>
        <taxon>Mortierellaceae</taxon>
        <taxon>Linnemannia</taxon>
    </lineage>
</organism>
<evidence type="ECO:0000313" key="4">
    <source>
        <dbReference type="Proteomes" id="UP000078512"/>
    </source>
</evidence>
<keyword evidence="2" id="KW-0812">Transmembrane</keyword>
<evidence type="ECO:0000256" key="2">
    <source>
        <dbReference type="SAM" id="Phobius"/>
    </source>
</evidence>
<dbReference type="AlphaFoldDB" id="A0A197JTE2"/>